<reference evidence="1 2" key="1">
    <citation type="submission" date="2020-04" db="EMBL/GenBank/DDBJ databases">
        <title>Paraburkholderia sp. G-4-1-8 isolated from soil.</title>
        <authorList>
            <person name="Dahal R.H."/>
        </authorList>
    </citation>
    <scope>NUCLEOTIDE SEQUENCE [LARGE SCALE GENOMIC DNA]</scope>
    <source>
        <strain evidence="1 2">G-4-1-8</strain>
    </source>
</reference>
<accession>A0A7X9ZZ98</accession>
<evidence type="ECO:0000313" key="1">
    <source>
        <dbReference type="EMBL" id="NML32590.1"/>
    </source>
</evidence>
<name>A0A7X9ZZ98_9BURK</name>
<gene>
    <name evidence="1" type="ORF">HHL14_17315</name>
</gene>
<dbReference type="EMBL" id="JABBFZ010000010">
    <property type="protein sequence ID" value="NML32590.1"/>
    <property type="molecule type" value="Genomic_DNA"/>
</dbReference>
<sequence length="199" mass="22579">MKQTVTDARRHMVLSVLMTAMAILRDDQPFDPKHTVFGRNFAARPLRGSIGTEYLFENPAFPRTQIMLYTVADPVDHSADRTEVRQVPTTFRIWFSPSISGVMRSTLEDLFPLDIGYWIGGTGNRWPGNDLGTMPPQVLLHHYRYRASAQPWSRYPVDVQLAFGDPDPQATSDDEPKTPVLLSVLLTRDYSTSTPAQRR</sequence>
<protein>
    <submittedName>
        <fullName evidence="1">Uncharacterized protein</fullName>
    </submittedName>
</protein>
<comment type="caution">
    <text evidence="1">The sequence shown here is derived from an EMBL/GenBank/DDBJ whole genome shotgun (WGS) entry which is preliminary data.</text>
</comment>
<dbReference type="RefSeq" id="WP_169498849.1">
    <property type="nucleotide sequence ID" value="NZ_JABBFZ010000010.1"/>
</dbReference>
<keyword evidence="2" id="KW-1185">Reference proteome</keyword>
<organism evidence="1 2">
    <name type="scientific">Paraburkholderia antibiotica</name>
    <dbReference type="NCBI Taxonomy" id="2728839"/>
    <lineage>
        <taxon>Bacteria</taxon>
        <taxon>Pseudomonadati</taxon>
        <taxon>Pseudomonadota</taxon>
        <taxon>Betaproteobacteria</taxon>
        <taxon>Burkholderiales</taxon>
        <taxon>Burkholderiaceae</taxon>
        <taxon>Paraburkholderia</taxon>
    </lineage>
</organism>
<evidence type="ECO:0000313" key="2">
    <source>
        <dbReference type="Proteomes" id="UP000583127"/>
    </source>
</evidence>
<dbReference type="Proteomes" id="UP000583127">
    <property type="component" value="Unassembled WGS sequence"/>
</dbReference>
<proteinExistence type="predicted"/>
<dbReference type="AlphaFoldDB" id="A0A7X9ZZ98"/>